<evidence type="ECO:0000256" key="1">
    <source>
        <dbReference type="SAM" id="Coils"/>
    </source>
</evidence>
<evidence type="ECO:0000313" key="4">
    <source>
        <dbReference type="Proteomes" id="UP000242180"/>
    </source>
</evidence>
<keyword evidence="1" id="KW-0175">Coiled coil</keyword>
<sequence>MTQKSESPYDDLFWIGLEDLDSESSYLRPDTPAGAQLKARARTLDDKFQRQQSRLVCRQARQLRTELCQLASTTEIDWLPSNEEYFEELSGPDSLHRATEDIAALLTELQKSETEPGEIDLDGNANRTSNADVLANYKKNKEADLDKLTEKILARQEAELHKLIRSQKDEEVKLNADIIASSIPANVSPSLGKGPLSTSPLVRSNPRDPRTRMIHQNQQPPPPPPPRPSSTPPLTFSNPPNSSSPSFPNPLLRKPNTSFTNIGKIAVQTKANVPILVCRTPAKTYELGRVEDYRQAAQRGTSENGEVFCREVGIVKHFFRIENNEESDVGSLSSIEPLLR</sequence>
<reference evidence="3 4" key="1">
    <citation type="submission" date="2016-07" db="EMBL/GenBank/DDBJ databases">
        <title>Pervasive Adenine N6-methylation of Active Genes in Fungi.</title>
        <authorList>
            <consortium name="DOE Joint Genome Institute"/>
            <person name="Mondo S.J."/>
            <person name="Dannebaum R.O."/>
            <person name="Kuo R.C."/>
            <person name="Labutti K."/>
            <person name="Haridas S."/>
            <person name="Kuo A."/>
            <person name="Salamov A."/>
            <person name="Ahrendt S.R."/>
            <person name="Lipzen A."/>
            <person name="Sullivan W."/>
            <person name="Andreopoulos W.B."/>
            <person name="Clum A."/>
            <person name="Lindquist E."/>
            <person name="Daum C."/>
            <person name="Ramamoorthy G.K."/>
            <person name="Gryganskyi A."/>
            <person name="Culley D."/>
            <person name="Magnuson J.K."/>
            <person name="James T.Y."/>
            <person name="O'Malley M.A."/>
            <person name="Stajich J.E."/>
            <person name="Spatafora J.W."/>
            <person name="Visel A."/>
            <person name="Grigoriev I.V."/>
        </authorList>
    </citation>
    <scope>NUCLEOTIDE SEQUENCE [LARGE SCALE GENOMIC DNA]</scope>
    <source>
        <strain evidence="3 4">NRRL 2496</strain>
    </source>
</reference>
<dbReference type="InParanoid" id="A0A1X2HLM5"/>
<protein>
    <submittedName>
        <fullName evidence="3">Uncharacterized protein</fullName>
    </submittedName>
</protein>
<feature type="region of interest" description="Disordered" evidence="2">
    <location>
        <begin position="184"/>
        <end position="255"/>
    </location>
</feature>
<accession>A0A1X2HLM5</accession>
<comment type="caution">
    <text evidence="3">The sequence shown here is derived from an EMBL/GenBank/DDBJ whole genome shotgun (WGS) entry which is preliminary data.</text>
</comment>
<evidence type="ECO:0000313" key="3">
    <source>
        <dbReference type="EMBL" id="ORZ00270.1"/>
    </source>
</evidence>
<name>A0A1X2HLM5_SYNRA</name>
<feature type="compositionally biased region" description="Low complexity" evidence="2">
    <location>
        <begin position="232"/>
        <end position="252"/>
    </location>
</feature>
<dbReference type="EMBL" id="MCGN01000002">
    <property type="protein sequence ID" value="ORZ00270.1"/>
    <property type="molecule type" value="Genomic_DNA"/>
</dbReference>
<evidence type="ECO:0000256" key="2">
    <source>
        <dbReference type="SAM" id="MobiDB-lite"/>
    </source>
</evidence>
<feature type="coiled-coil region" evidence="1">
    <location>
        <begin position="95"/>
        <end position="158"/>
    </location>
</feature>
<gene>
    <name evidence="3" type="ORF">BCR43DRAFT_560814</name>
</gene>
<dbReference type="AlphaFoldDB" id="A0A1X2HLM5"/>
<feature type="compositionally biased region" description="Pro residues" evidence="2">
    <location>
        <begin position="219"/>
        <end position="231"/>
    </location>
</feature>
<organism evidence="3 4">
    <name type="scientific">Syncephalastrum racemosum</name>
    <name type="common">Filamentous fungus</name>
    <dbReference type="NCBI Taxonomy" id="13706"/>
    <lineage>
        <taxon>Eukaryota</taxon>
        <taxon>Fungi</taxon>
        <taxon>Fungi incertae sedis</taxon>
        <taxon>Mucoromycota</taxon>
        <taxon>Mucoromycotina</taxon>
        <taxon>Mucoromycetes</taxon>
        <taxon>Mucorales</taxon>
        <taxon>Syncephalastraceae</taxon>
        <taxon>Syncephalastrum</taxon>
    </lineage>
</organism>
<proteinExistence type="predicted"/>
<dbReference type="Proteomes" id="UP000242180">
    <property type="component" value="Unassembled WGS sequence"/>
</dbReference>
<keyword evidence="4" id="KW-1185">Reference proteome</keyword>